<feature type="transmembrane region" description="Helical" evidence="1">
    <location>
        <begin position="7"/>
        <end position="23"/>
    </location>
</feature>
<keyword evidence="1" id="KW-1133">Transmembrane helix</keyword>
<feature type="domain" description="DUF4340" evidence="2">
    <location>
        <begin position="207"/>
        <end position="375"/>
    </location>
</feature>
<feature type="domain" description="DUF4340" evidence="2">
    <location>
        <begin position="70"/>
        <end position="203"/>
    </location>
</feature>
<evidence type="ECO:0000313" key="3">
    <source>
        <dbReference type="EMBL" id="OGL42911.1"/>
    </source>
</evidence>
<evidence type="ECO:0000256" key="1">
    <source>
        <dbReference type="SAM" id="Phobius"/>
    </source>
</evidence>
<proteinExistence type="predicted"/>
<comment type="caution">
    <text evidence="3">The sequence shown here is derived from an EMBL/GenBank/DDBJ whole genome shotgun (WGS) entry which is preliminary data.</text>
</comment>
<keyword evidence="1" id="KW-0472">Membrane</keyword>
<dbReference type="AlphaFoldDB" id="A0A1F7RN63"/>
<keyword evidence="1" id="KW-0812">Transmembrane</keyword>
<protein>
    <recommendedName>
        <fullName evidence="2">DUF4340 domain-containing protein</fullName>
    </recommendedName>
</protein>
<gene>
    <name evidence="3" type="ORF">A2042_01860</name>
</gene>
<sequence length="461" mass="53284">MKLKRTIFTIVLLGISIVFLYFWQRTEEKKQEEIKSAKKIFAFNKEEIGEIGIKSDKGEIVLFKKEDGSWELIKPVRAKADYKVVSGIIEKLGEINLTGLFEVSPSQLSSYGLFPPKAEVNLSEGNKKNSFYLGEETPSANSVYIKRDKENRVLIVDRVIIPLLLKDVFEFRDKRVINFDRREINKIELIYPDKSKSFDLSKYSNEWQLQRPMKTKADQEEVNKIFDLLLGLRVKKFEEDEFQDNKRYSFHSPQLKILLDFNKGESETLFFGGGSEEGVYARLGSKKEIYVVSGDILEKLPKKVFDLRNKKLAPFNSNEIESIKLISKEKTIELEKGADDRWNIIEPVKTKGDTIEIGNLIYEIVNLRFKEFIDNVFLPPSTIGIDSPEREIILKGKHKTHLVRIKIGKIDNNKYSSYAINDLDNQLGMIDYTFVRDYLDLDLGKLKGKDIANRVPSPSRE</sequence>
<dbReference type="InterPro" id="IPR025641">
    <property type="entry name" value="DUF4340"/>
</dbReference>
<dbReference type="Proteomes" id="UP000178526">
    <property type="component" value="Unassembled WGS sequence"/>
</dbReference>
<reference evidence="3 4" key="1">
    <citation type="journal article" date="2016" name="Nat. Commun.">
        <title>Thousands of microbial genomes shed light on interconnected biogeochemical processes in an aquifer system.</title>
        <authorList>
            <person name="Anantharaman K."/>
            <person name="Brown C.T."/>
            <person name="Hug L.A."/>
            <person name="Sharon I."/>
            <person name="Castelle C.J."/>
            <person name="Probst A.J."/>
            <person name="Thomas B.C."/>
            <person name="Singh A."/>
            <person name="Wilkins M.J."/>
            <person name="Karaoz U."/>
            <person name="Brodie E.L."/>
            <person name="Williams K.H."/>
            <person name="Hubbard S.S."/>
            <person name="Banfield J.F."/>
        </authorList>
    </citation>
    <scope>NUCLEOTIDE SEQUENCE [LARGE SCALE GENOMIC DNA]</scope>
</reference>
<dbReference type="Pfam" id="PF14238">
    <property type="entry name" value="DUF4340"/>
    <property type="match status" value="2"/>
</dbReference>
<evidence type="ECO:0000313" key="4">
    <source>
        <dbReference type="Proteomes" id="UP000178526"/>
    </source>
</evidence>
<dbReference type="EMBL" id="MGDB01000020">
    <property type="protein sequence ID" value="OGL42911.1"/>
    <property type="molecule type" value="Genomic_DNA"/>
</dbReference>
<evidence type="ECO:0000259" key="2">
    <source>
        <dbReference type="Pfam" id="PF14238"/>
    </source>
</evidence>
<name>A0A1F7RN63_9BACT</name>
<accession>A0A1F7RN63</accession>
<organism evidence="3 4">
    <name type="scientific">Candidatus Schekmanbacteria bacterium GWA2_38_11</name>
    <dbReference type="NCBI Taxonomy" id="1817876"/>
    <lineage>
        <taxon>Bacteria</taxon>
        <taxon>Candidatus Schekmaniibacteriota</taxon>
    </lineage>
</organism>